<name>A0A858R4A9_9PROT</name>
<evidence type="ECO:0000313" key="1">
    <source>
        <dbReference type="EMBL" id="QJE72224.1"/>
    </source>
</evidence>
<reference evidence="1" key="1">
    <citation type="submission" date="2020-04" db="EMBL/GenBank/DDBJ databases">
        <title>A desert anoxygenic phototrophic bacterium fixes CO2 using RubisCO under aerobic conditions.</title>
        <authorList>
            <person name="Tang K."/>
        </authorList>
    </citation>
    <scope>NUCLEOTIDE SEQUENCE [LARGE SCALE GENOMIC DNA]</scope>
    <source>
        <strain evidence="1">MIMtkB3</strain>
    </source>
</reference>
<accession>A0A858R4A9</accession>
<dbReference type="EMBL" id="CP051775">
    <property type="protein sequence ID" value="QJE72224.1"/>
    <property type="molecule type" value="Genomic_DNA"/>
</dbReference>
<dbReference type="KEGG" id="acru:HHL28_03125"/>
<gene>
    <name evidence="1" type="ORF">HHL28_03125</name>
</gene>
<organism evidence="1 2">
    <name type="scientific">Aerophototrophica crusticola</name>
    <dbReference type="NCBI Taxonomy" id="1709002"/>
    <lineage>
        <taxon>Bacteria</taxon>
        <taxon>Pseudomonadati</taxon>
        <taxon>Pseudomonadota</taxon>
        <taxon>Alphaproteobacteria</taxon>
        <taxon>Rhodospirillales</taxon>
        <taxon>Rhodospirillaceae</taxon>
        <taxon>Aerophototrophica</taxon>
    </lineage>
</organism>
<proteinExistence type="predicted"/>
<dbReference type="AlphaFoldDB" id="A0A858R4A9"/>
<evidence type="ECO:0000313" key="2">
    <source>
        <dbReference type="Proteomes" id="UP000501891"/>
    </source>
</evidence>
<protein>
    <submittedName>
        <fullName evidence="1">Uncharacterized protein</fullName>
    </submittedName>
</protein>
<sequence length="107" mass="11901">MPKARPGFYVRRDHDPTRAIYQVMEDGVTIRVCASALASHPEPEWVLGEAGLPPGLRFAAEDLETAVAFADLHYATLRDLEYEGLPPPCRQGAKRRRGWLRFLPAGG</sequence>
<keyword evidence="2" id="KW-1185">Reference proteome</keyword>
<dbReference type="Proteomes" id="UP000501891">
    <property type="component" value="Chromosome"/>
</dbReference>